<dbReference type="KEGG" id="vg:26100440"/>
<reference evidence="1 2" key="1">
    <citation type="journal article" date="2015" name="Genome Announc.">
        <title>First Complete Genome Sequence of Felis catus Gammaherpesvirus 1.</title>
        <authorList>
            <person name="Troyer R.M."/>
            <person name="Lee J.S."/>
            <person name="Vuyisich M."/>
            <person name="Chain P."/>
            <person name="Lo C.C."/>
            <person name="Kronmiller B."/>
            <person name="Bracha S."/>
            <person name="Avery A.C."/>
            <person name="VandeWoude S."/>
        </authorList>
    </citation>
    <scope>NUCLEOTIDE SEQUENCE [LARGE SCALE GENOMIC DNA]</scope>
    <source>
        <strain evidence="1">31286</strain>
    </source>
</reference>
<organism evidence="1 2">
    <name type="scientific">Felid gammaherpesvirus 1</name>
    <dbReference type="NCBI Taxonomy" id="2560468"/>
    <lineage>
        <taxon>Viruses</taxon>
        <taxon>Duplodnaviria</taxon>
        <taxon>Heunggongvirae</taxon>
        <taxon>Peploviricota</taxon>
        <taxon>Herviviricetes</taxon>
        <taxon>Herpesvirales</taxon>
        <taxon>Orthoherpesviridae</taxon>
        <taxon>Gammaherpesvirinae</taxon>
        <taxon>Percavirus</taxon>
        <taxon>Percavirus felidgamma1</taxon>
    </lineage>
</organism>
<evidence type="ECO:0000313" key="1">
    <source>
        <dbReference type="EMBL" id="ALE14761.1"/>
    </source>
</evidence>
<keyword evidence="2" id="KW-1185">Reference proteome</keyword>
<dbReference type="Proteomes" id="UP000152314">
    <property type="component" value="Segment"/>
</dbReference>
<name>A0A0M4LR31_9GAMA</name>
<proteinExistence type="predicted"/>
<dbReference type="RefSeq" id="YP_009173926.1">
    <property type="nucleotide sequence ID" value="NC_028099.1"/>
</dbReference>
<dbReference type="EMBL" id="KT595939">
    <property type="protein sequence ID" value="ALE14761.1"/>
    <property type="molecule type" value="Genomic_DNA"/>
</dbReference>
<dbReference type="GeneID" id="26100440"/>
<evidence type="ECO:0000313" key="2">
    <source>
        <dbReference type="Proteomes" id="UP000152314"/>
    </source>
</evidence>
<dbReference type="OrthoDB" id="21508at10239"/>
<sequence length="263" mass="31223">MNRKKTLHKTPPQLENYFIAPKCMILDKYTLKKCDFIYILKIYKILLNNRITSYKIIPDIFTVLKKATVHLATYTRNLHFKLKLLDLQQKCTDIQELTRLLPYILQNLKQDHGQCIYNLFVNIYPCLKWYKSALIGLKPCIKEEVIQILKCDENVYCLSYLKKICKRLVCNTNNYIQSDLLLDLTFSIAFNQTVFWIAVAKLYEKTLNDELLDEQITEIYSLLNFGIRRFMNTFVSPLNHTTTLRDIENLICYLENMHNKIIK</sequence>
<dbReference type="InterPro" id="IPR006878">
    <property type="entry name" value="Herpes_BBRF1"/>
</dbReference>
<protein>
    <submittedName>
        <fullName evidence="1">ORF49</fullName>
    </submittedName>
</protein>
<dbReference type="Pfam" id="PF04793">
    <property type="entry name" value="Herpes_BBRF1"/>
    <property type="match status" value="1"/>
</dbReference>
<accession>A0A0M4LR31</accession>